<dbReference type="Proteomes" id="UP001596302">
    <property type="component" value="Unassembled WGS sequence"/>
</dbReference>
<dbReference type="Pfam" id="PF13630">
    <property type="entry name" value="SdpI"/>
    <property type="match status" value="1"/>
</dbReference>
<proteinExistence type="predicted"/>
<feature type="transmembrane region" description="Helical" evidence="1">
    <location>
        <begin position="58"/>
        <end position="78"/>
    </location>
</feature>
<evidence type="ECO:0000256" key="1">
    <source>
        <dbReference type="SAM" id="Phobius"/>
    </source>
</evidence>
<keyword evidence="3" id="KW-1185">Reference proteome</keyword>
<feature type="transmembrane region" description="Helical" evidence="1">
    <location>
        <begin position="84"/>
        <end position="107"/>
    </location>
</feature>
<keyword evidence="1" id="KW-0472">Membrane</keyword>
<name>A0ABW1J6I1_9PSEU</name>
<sequence>MPELARLILGTVLVAAGALLLSVAVLGARGRLPRNRFVGVRTAATLQSEQTFALANRVAAPLIGAAGAVGIAGGAALLAGAPGLASWVLLAVAGIGSLVLTGLGGALGDRAAVRLAAAEPEPPACGGVCAGCDLVAGCRPAGSPGTETSGSDSVGRSG</sequence>
<feature type="transmembrane region" description="Helical" evidence="1">
    <location>
        <begin position="6"/>
        <end position="28"/>
    </location>
</feature>
<gene>
    <name evidence="2" type="ORF">ACFQE5_17990</name>
</gene>
<reference evidence="3" key="1">
    <citation type="journal article" date="2019" name="Int. J. Syst. Evol. Microbiol.">
        <title>The Global Catalogue of Microorganisms (GCM) 10K type strain sequencing project: providing services to taxonomists for standard genome sequencing and annotation.</title>
        <authorList>
            <consortium name="The Broad Institute Genomics Platform"/>
            <consortium name="The Broad Institute Genome Sequencing Center for Infectious Disease"/>
            <person name="Wu L."/>
            <person name="Ma J."/>
        </authorList>
    </citation>
    <scope>NUCLEOTIDE SEQUENCE [LARGE SCALE GENOMIC DNA]</scope>
    <source>
        <strain evidence="3">CCM 8391</strain>
    </source>
</reference>
<organism evidence="2 3">
    <name type="scientific">Pseudonocardia hispaniensis</name>
    <dbReference type="NCBI Taxonomy" id="904933"/>
    <lineage>
        <taxon>Bacteria</taxon>
        <taxon>Bacillati</taxon>
        <taxon>Actinomycetota</taxon>
        <taxon>Actinomycetes</taxon>
        <taxon>Pseudonocardiales</taxon>
        <taxon>Pseudonocardiaceae</taxon>
        <taxon>Pseudonocardia</taxon>
    </lineage>
</organism>
<comment type="caution">
    <text evidence="2">The sequence shown here is derived from an EMBL/GenBank/DDBJ whole genome shotgun (WGS) entry which is preliminary data.</text>
</comment>
<dbReference type="EMBL" id="JBHSQW010000035">
    <property type="protein sequence ID" value="MFC5996100.1"/>
    <property type="molecule type" value="Genomic_DNA"/>
</dbReference>
<evidence type="ECO:0000313" key="2">
    <source>
        <dbReference type="EMBL" id="MFC5996100.1"/>
    </source>
</evidence>
<dbReference type="RefSeq" id="WP_379586576.1">
    <property type="nucleotide sequence ID" value="NZ_JBHSQW010000035.1"/>
</dbReference>
<keyword evidence="1" id="KW-0812">Transmembrane</keyword>
<evidence type="ECO:0000313" key="3">
    <source>
        <dbReference type="Proteomes" id="UP001596302"/>
    </source>
</evidence>
<keyword evidence="1" id="KW-1133">Transmembrane helix</keyword>
<protein>
    <submittedName>
        <fullName evidence="2">SdpI family protein</fullName>
    </submittedName>
</protein>
<accession>A0ABW1J6I1</accession>
<dbReference type="InterPro" id="IPR025962">
    <property type="entry name" value="SdpI/YhfL"/>
</dbReference>